<evidence type="ECO:0000256" key="5">
    <source>
        <dbReference type="ARBA" id="ARBA00023295"/>
    </source>
</evidence>
<comment type="catalytic activity">
    <reaction evidence="1 7">
        <text>Endohydrolysis of (1-&gt;4)-beta-D-xylosidic linkages in xylans.</text>
        <dbReference type="EC" id="3.2.1.8"/>
    </reaction>
</comment>
<dbReference type="EC" id="3.2.1.8" evidence="7"/>
<feature type="transmembrane region" description="Helical" evidence="9">
    <location>
        <begin position="970"/>
        <end position="987"/>
    </location>
</feature>
<organism evidence="11 12">
    <name type="scientific">Pseudolactococcus hodotermopsidis</name>
    <dbReference type="NCBI Taxonomy" id="2709157"/>
    <lineage>
        <taxon>Bacteria</taxon>
        <taxon>Bacillati</taxon>
        <taxon>Bacillota</taxon>
        <taxon>Bacilli</taxon>
        <taxon>Lactobacillales</taxon>
        <taxon>Streptococcaceae</taxon>
        <taxon>Pseudolactococcus</taxon>
    </lineage>
</organism>
<keyword evidence="9" id="KW-0812">Transmembrane</keyword>
<evidence type="ECO:0000259" key="10">
    <source>
        <dbReference type="PROSITE" id="PS51760"/>
    </source>
</evidence>
<feature type="region of interest" description="Disordered" evidence="8">
    <location>
        <begin position="918"/>
        <end position="965"/>
    </location>
</feature>
<keyword evidence="9" id="KW-0472">Membrane</keyword>
<reference evidence="11 12" key="1">
    <citation type="submission" date="2020-02" db="EMBL/GenBank/DDBJ databases">
        <title>Draft genome sequence of Lactococcus sp. Hs30E4-3.</title>
        <authorList>
            <person name="Noda S."/>
            <person name="Yuki M."/>
            <person name="Ohkuma M."/>
        </authorList>
    </citation>
    <scope>NUCLEOTIDE SEQUENCE [LARGE SCALE GENOMIC DNA]</scope>
    <source>
        <strain evidence="11 12">Hs30E4-3</strain>
    </source>
</reference>
<dbReference type="EMBL" id="BLLI01000002">
    <property type="protein sequence ID" value="GFH41542.1"/>
    <property type="molecule type" value="Genomic_DNA"/>
</dbReference>
<proteinExistence type="inferred from homology"/>
<dbReference type="RefSeq" id="WP_172207124.1">
    <property type="nucleotide sequence ID" value="NZ_BLLI01000002.1"/>
</dbReference>
<keyword evidence="4 7" id="KW-0119">Carbohydrate metabolism</keyword>
<dbReference type="GO" id="GO:0031176">
    <property type="term" value="F:endo-1,4-beta-xylanase activity"/>
    <property type="evidence" value="ECO:0007669"/>
    <property type="project" value="UniProtKB-EC"/>
</dbReference>
<dbReference type="Gene3D" id="2.60.120.260">
    <property type="entry name" value="Galactose-binding domain-like"/>
    <property type="match status" value="2"/>
</dbReference>
<keyword evidence="12" id="KW-1185">Reference proteome</keyword>
<sequence length="995" mass="110503">MKRKMLTSSLTVLLLLASLLPLVSVITTSSVFAKENESVFFDLQTELADLTDFGDGTVHLQKAGSPTLTIAGEKADKALTLSDRENDWYALDLKVNSFDFDYSAEYLVTIHGTTSEADKLVKIGEAGGSYSEFVRTNSDTSQNFTLEKTFTNTELKNLVDTNTNLRIQAETNVDFTITSFIITEKKVGATLPQAPETGLSAGTTVLYDLATDATLQNATANDTYTLPAILATSNPVTIKVASYNDKNSLLVTDRKQDWSGLDINKEQFKVDGKFVDGNYQIKVTGHADTKQAFPTDAKIKLAMNAAPWTTFDWVNVSQESPEFALNYDLDLSAQQLENLAYSFRIQGENNPEIDFYIDELTVSVTQAITYSFTFDETDKTNFESQWTTGGASTLSWADDFGNGDSYALKAVHKQADYNRVSSSIRFVPETPLPAGQYRVKADFFVPAQGAIGKESVLKGAAVLVNNNSSVSPGKIPTEGVAGAETYLMPVGEWVTLEGVTQEGFNSPVEAINFGFYTNGAPTHPDEWYIDNVEIEQIGAIEIEEWPEKEWDLSLKSLKEAYQNYFPIGNIMEVRDLEDDYNTAEMFKHHFNVMTPENAMKPDQISKAKDQYDFTAADKLVDWALNNGIALHAHTLVWHSQSAAWLNTGEAANRATASENMKNYIETVAGHYKGRATTWDVVNEAFANAGEGFDGSDWRTALRKDSPWYIAYANNNTKSSKTLTEDPSDYIYDAYVLARKTDPNAILYYNDYNEEIPAKRDAIALMVMALNQRWLTDDNYDGRLLIEGIGMQSHYWGDSFDAFLVDEALATFVATGAKVSISEVDMPVGAWNNQHNGKKLTKEEETQQAVNYAKLFALYKKYAKFIGRVTIWGKGDDQSWRASGMPLLFDNSFTAKEAYYAVLEPEKYLAEHADIAGDMPSFSPVGTSDTEPTEEPKKDIPNVTPSDNSKDKPKETPKDKPNKILPNTGEIISQISLLLGITMTCVILRKLKMTKK</sequence>
<evidence type="ECO:0000256" key="6">
    <source>
        <dbReference type="ARBA" id="ARBA00023326"/>
    </source>
</evidence>
<dbReference type="InterPro" id="IPR044846">
    <property type="entry name" value="GH10"/>
</dbReference>
<evidence type="ECO:0000256" key="4">
    <source>
        <dbReference type="ARBA" id="ARBA00023277"/>
    </source>
</evidence>
<dbReference type="Proteomes" id="UP000480303">
    <property type="component" value="Unassembled WGS sequence"/>
</dbReference>
<dbReference type="PANTHER" id="PTHR31490">
    <property type="entry name" value="GLYCOSYL HYDROLASE"/>
    <property type="match status" value="1"/>
</dbReference>
<feature type="compositionally biased region" description="Basic and acidic residues" evidence="8">
    <location>
        <begin position="947"/>
        <end position="961"/>
    </location>
</feature>
<dbReference type="InterPro" id="IPR017853">
    <property type="entry name" value="GH"/>
</dbReference>
<dbReference type="PRINTS" id="PR00134">
    <property type="entry name" value="GLHYDRLASE10"/>
</dbReference>
<evidence type="ECO:0000256" key="8">
    <source>
        <dbReference type="SAM" id="MobiDB-lite"/>
    </source>
</evidence>
<dbReference type="Gene3D" id="3.20.20.80">
    <property type="entry name" value="Glycosidases"/>
    <property type="match status" value="1"/>
</dbReference>
<evidence type="ECO:0000256" key="9">
    <source>
        <dbReference type="SAM" id="Phobius"/>
    </source>
</evidence>
<protein>
    <recommendedName>
        <fullName evidence="7">Beta-xylanase</fullName>
        <ecNumber evidence="7">3.2.1.8</ecNumber>
    </recommendedName>
</protein>
<evidence type="ECO:0000313" key="11">
    <source>
        <dbReference type="EMBL" id="GFH41542.1"/>
    </source>
</evidence>
<dbReference type="GO" id="GO:0045493">
    <property type="term" value="P:xylan catabolic process"/>
    <property type="evidence" value="ECO:0007669"/>
    <property type="project" value="UniProtKB-KW"/>
</dbReference>
<dbReference type="AlphaFoldDB" id="A0A6A0B8A4"/>
<dbReference type="InterPro" id="IPR001000">
    <property type="entry name" value="GH10_dom"/>
</dbReference>
<gene>
    <name evidence="11" type="ORF">Hs30E_00930</name>
</gene>
<evidence type="ECO:0000256" key="2">
    <source>
        <dbReference type="ARBA" id="ARBA00022651"/>
    </source>
</evidence>
<evidence type="ECO:0000256" key="3">
    <source>
        <dbReference type="ARBA" id="ARBA00022801"/>
    </source>
</evidence>
<keyword evidence="2" id="KW-0858">Xylan degradation</keyword>
<evidence type="ECO:0000256" key="7">
    <source>
        <dbReference type="RuleBase" id="RU361174"/>
    </source>
</evidence>
<keyword evidence="5 7" id="KW-0326">Glycosidase</keyword>
<dbReference type="PROSITE" id="PS51760">
    <property type="entry name" value="GH10_2"/>
    <property type="match status" value="1"/>
</dbReference>
<keyword evidence="3 7" id="KW-0378">Hydrolase</keyword>
<dbReference type="PANTHER" id="PTHR31490:SF90">
    <property type="entry name" value="ENDO-1,4-BETA-XYLANASE A"/>
    <property type="match status" value="1"/>
</dbReference>
<comment type="caution">
    <text evidence="11">The sequence shown here is derived from an EMBL/GenBank/DDBJ whole genome shotgun (WGS) entry which is preliminary data.</text>
</comment>
<keyword evidence="9" id="KW-1133">Transmembrane helix</keyword>
<dbReference type="Pfam" id="PF00331">
    <property type="entry name" value="Glyco_hydro_10"/>
    <property type="match status" value="1"/>
</dbReference>
<evidence type="ECO:0000256" key="1">
    <source>
        <dbReference type="ARBA" id="ARBA00000681"/>
    </source>
</evidence>
<dbReference type="SUPFAM" id="SSF51445">
    <property type="entry name" value="(Trans)glycosidases"/>
    <property type="match status" value="1"/>
</dbReference>
<keyword evidence="6 7" id="KW-0624">Polysaccharide degradation</keyword>
<evidence type="ECO:0000313" key="12">
    <source>
        <dbReference type="Proteomes" id="UP000480303"/>
    </source>
</evidence>
<accession>A0A6A0B8A4</accession>
<name>A0A6A0B8A4_9LACT</name>
<feature type="domain" description="GH10" evidence="10">
    <location>
        <begin position="551"/>
        <end position="904"/>
    </location>
</feature>
<comment type="similarity">
    <text evidence="7">Belongs to the glycosyl hydrolase 10 (cellulase F) family.</text>
</comment>
<dbReference type="SMART" id="SM00633">
    <property type="entry name" value="Glyco_10"/>
    <property type="match status" value="1"/>
</dbReference>